<keyword evidence="1" id="KW-0472">Membrane</keyword>
<dbReference type="RefSeq" id="WP_036470948.1">
    <property type="nucleotide sequence ID" value="NZ_HG964446.1"/>
</dbReference>
<dbReference type="AlphaFoldDB" id="A0A024K2A9"/>
<feature type="transmembrane region" description="Helical" evidence="1">
    <location>
        <begin position="99"/>
        <end position="120"/>
    </location>
</feature>
<keyword evidence="1" id="KW-1133">Transmembrane helix</keyword>
<feature type="transmembrane region" description="Helical" evidence="1">
    <location>
        <begin position="27"/>
        <end position="48"/>
    </location>
</feature>
<reference evidence="3 4" key="3">
    <citation type="submission" date="2016-01" db="EMBL/GenBank/DDBJ databases">
        <title>The new phylogeny of the genus Mycobacterium.</title>
        <authorList>
            <person name="Tarcisio F."/>
            <person name="Conor M."/>
            <person name="Antonella G."/>
            <person name="Elisabetta G."/>
            <person name="Giulia F.S."/>
            <person name="Sara T."/>
            <person name="Anna F."/>
            <person name="Clotilde B."/>
            <person name="Roberto B."/>
            <person name="Veronica D.S."/>
            <person name="Fabio R."/>
            <person name="Monica P."/>
            <person name="Olivier J."/>
            <person name="Enrico T."/>
            <person name="Nicola S."/>
        </authorList>
    </citation>
    <scope>NUCLEOTIDE SEQUENCE [LARGE SCALE GENOMIC DNA]</scope>
    <source>
        <strain evidence="3 4">DSM 44626</strain>
    </source>
</reference>
<keyword evidence="1" id="KW-0812">Transmembrane</keyword>
<feature type="transmembrane region" description="Helical" evidence="1">
    <location>
        <begin position="132"/>
        <end position="156"/>
    </location>
</feature>
<reference evidence="2" key="1">
    <citation type="journal article" date="2014" name="Genome Announc.">
        <title>Draft Genome Sequence of Mycobacterium triplex DSM 44626.</title>
        <authorList>
            <person name="Sassi M."/>
            <person name="Croce O."/>
            <person name="Robert C."/>
            <person name="Raoult D."/>
            <person name="Drancourt M."/>
        </authorList>
    </citation>
    <scope>NUCLEOTIDE SEQUENCE [LARGE SCALE GENOMIC DNA]</scope>
    <source>
        <strain evidence="2">DSM 44626</strain>
    </source>
</reference>
<gene>
    <name evidence="3" type="ORF">AWC29_26905</name>
    <name evidence="2" type="ORF">BN973_04578</name>
</gene>
<dbReference type="Proteomes" id="UP000028880">
    <property type="component" value="Unassembled WGS sequence"/>
</dbReference>
<dbReference type="EMBL" id="HG964446">
    <property type="protein sequence ID" value="CDO90185.1"/>
    <property type="molecule type" value="Genomic_DNA"/>
</dbReference>
<dbReference type="Proteomes" id="UP000193710">
    <property type="component" value="Unassembled WGS sequence"/>
</dbReference>
<evidence type="ECO:0000313" key="3">
    <source>
        <dbReference type="EMBL" id="ORW99983.1"/>
    </source>
</evidence>
<feature type="transmembrane region" description="Helical" evidence="1">
    <location>
        <begin position="198"/>
        <end position="221"/>
    </location>
</feature>
<evidence type="ECO:0000313" key="2">
    <source>
        <dbReference type="EMBL" id="CDO90185.1"/>
    </source>
</evidence>
<feature type="transmembrane region" description="Helical" evidence="1">
    <location>
        <begin position="233"/>
        <end position="255"/>
    </location>
</feature>
<dbReference type="EMBL" id="LQPY01000037">
    <property type="protein sequence ID" value="ORW99983.1"/>
    <property type="molecule type" value="Genomic_DNA"/>
</dbReference>
<dbReference type="HOGENOM" id="CLU_073384_0_0_11"/>
<sequence length="290" mass="31898">MTAFAPLHMAPPVPAHPTTPMPFVPEVLFTIFLGIPVLFGVFFAVKHLVTGRGPLLAYCLIGGGFACLFEPIVDTLGLCYIRQEAVTTTFSSMGRDFPLFINFVYIWYVGGLAYLAYRIYQTGVTRKAVFQLYLIDVFINIWLESPGVLMGAYEYYGPQPLNFWGLPLWWVCVNPLMPMTAGALIYRLSPQLRGARLALVIAFIPMADGIANGAAAWPVWTALNLNAHLGFTYLAWLITLGLALTCVWILSFVVARPDDEVFITSKVGIIKAAIFGAPEQDKVPVVVPAS</sequence>
<accession>A0A024K2A9</accession>
<dbReference type="STRING" id="47839.BN973_04578"/>
<feature type="transmembrane region" description="Helical" evidence="1">
    <location>
        <begin position="55"/>
        <end position="73"/>
    </location>
</feature>
<evidence type="ECO:0008006" key="5">
    <source>
        <dbReference type="Google" id="ProtNLM"/>
    </source>
</evidence>
<dbReference type="eggNOG" id="ENOG5033G00">
    <property type="taxonomic scope" value="Bacteria"/>
</dbReference>
<keyword evidence="4" id="KW-1185">Reference proteome</keyword>
<dbReference type="OrthoDB" id="7597071at2"/>
<protein>
    <recommendedName>
        <fullName evidence="5">Carotenoid biosynthesis protein</fullName>
    </recommendedName>
</protein>
<reference evidence="2" key="2">
    <citation type="submission" date="2014-04" db="EMBL/GenBank/DDBJ databases">
        <authorList>
            <person name="Urmite Genomes U."/>
        </authorList>
    </citation>
    <scope>NUCLEOTIDE SEQUENCE</scope>
    <source>
        <strain evidence="2">DSM 44626</strain>
    </source>
</reference>
<evidence type="ECO:0000313" key="4">
    <source>
        <dbReference type="Proteomes" id="UP000193710"/>
    </source>
</evidence>
<evidence type="ECO:0000256" key="1">
    <source>
        <dbReference type="SAM" id="Phobius"/>
    </source>
</evidence>
<organism evidence="2">
    <name type="scientific">Mycobacterium triplex</name>
    <dbReference type="NCBI Taxonomy" id="47839"/>
    <lineage>
        <taxon>Bacteria</taxon>
        <taxon>Bacillati</taxon>
        <taxon>Actinomycetota</taxon>
        <taxon>Actinomycetes</taxon>
        <taxon>Mycobacteriales</taxon>
        <taxon>Mycobacteriaceae</taxon>
        <taxon>Mycobacterium</taxon>
        <taxon>Mycobacterium simiae complex</taxon>
    </lineage>
</organism>
<proteinExistence type="predicted"/>
<feature type="transmembrane region" description="Helical" evidence="1">
    <location>
        <begin position="168"/>
        <end position="186"/>
    </location>
</feature>
<name>A0A024K2A9_9MYCO</name>